<dbReference type="GO" id="GO:0009252">
    <property type="term" value="P:peptidoglycan biosynthetic process"/>
    <property type="evidence" value="ECO:0007669"/>
    <property type="project" value="UniProtKB-UniRule"/>
</dbReference>
<keyword evidence="21" id="KW-1185">Reference proteome</keyword>
<protein>
    <recommendedName>
        <fullName evidence="6 15">D-alanine--D-alanine ligase</fullName>
        <ecNumber evidence="6 15">6.3.2.4</ecNumber>
    </recommendedName>
    <alternativeName>
        <fullName evidence="15">D-Ala-D-Ala ligase</fullName>
    </alternativeName>
    <alternativeName>
        <fullName evidence="15">D-alanylalanine synthetase</fullName>
    </alternativeName>
</protein>
<evidence type="ECO:0000313" key="20">
    <source>
        <dbReference type="EMBL" id="MBF2735242.1"/>
    </source>
</evidence>
<dbReference type="GO" id="GO:0046872">
    <property type="term" value="F:metal ion binding"/>
    <property type="evidence" value="ECO:0007669"/>
    <property type="project" value="UniProtKB-KW"/>
</dbReference>
<dbReference type="PANTHER" id="PTHR23132">
    <property type="entry name" value="D-ALANINE--D-ALANINE LIGASE"/>
    <property type="match status" value="1"/>
</dbReference>
<dbReference type="InterPro" id="IPR005905">
    <property type="entry name" value="D_ala_D_ala"/>
</dbReference>
<dbReference type="NCBIfam" id="NF002378">
    <property type="entry name" value="PRK01372.1"/>
    <property type="match status" value="1"/>
</dbReference>
<feature type="domain" description="ATP-grasp" evidence="19">
    <location>
        <begin position="105"/>
        <end position="301"/>
    </location>
</feature>
<keyword evidence="7 15" id="KW-0963">Cytoplasm</keyword>
<dbReference type="InterPro" id="IPR000291">
    <property type="entry name" value="D-Ala_lig_Van_CS"/>
</dbReference>
<evidence type="ECO:0000256" key="16">
    <source>
        <dbReference type="PIRSR" id="PIRSR039102-1"/>
    </source>
</evidence>
<dbReference type="SUPFAM" id="SSF56059">
    <property type="entry name" value="Glutathione synthetase ATP-binding domain-like"/>
    <property type="match status" value="1"/>
</dbReference>
<evidence type="ECO:0000256" key="12">
    <source>
        <dbReference type="ARBA" id="ARBA00022984"/>
    </source>
</evidence>
<keyword evidence="17" id="KW-0464">Manganese</keyword>
<feature type="binding site" evidence="17">
    <location>
        <position position="270"/>
    </location>
    <ligand>
        <name>Mg(2+)</name>
        <dbReference type="ChEBI" id="CHEBI:18420"/>
        <label>2</label>
    </ligand>
</feature>
<reference evidence="20" key="1">
    <citation type="submission" date="2020-10" db="EMBL/GenBank/DDBJ databases">
        <title>An improved Amphimedon queenslandica hologenome assembly reveals how three proteobacterial symbionts can extend the metabolic phenotypic of their marine sponge host.</title>
        <authorList>
            <person name="Degnan B."/>
            <person name="Degnan S."/>
            <person name="Xiang X."/>
        </authorList>
    </citation>
    <scope>NUCLEOTIDE SEQUENCE</scope>
    <source>
        <strain evidence="20">AqS2</strain>
    </source>
</reference>
<dbReference type="InterPro" id="IPR011761">
    <property type="entry name" value="ATP-grasp"/>
</dbReference>
<evidence type="ECO:0000256" key="1">
    <source>
        <dbReference type="ARBA" id="ARBA00001936"/>
    </source>
</evidence>
<dbReference type="GO" id="GO:0071555">
    <property type="term" value="P:cell wall organization"/>
    <property type="evidence" value="ECO:0007669"/>
    <property type="project" value="UniProtKB-KW"/>
</dbReference>
<gene>
    <name evidence="15" type="primary">ddl</name>
    <name evidence="20" type="ORF">ISN26_04045</name>
</gene>
<comment type="catalytic activity">
    <reaction evidence="14 15">
        <text>2 D-alanine + ATP = D-alanyl-D-alanine + ADP + phosphate + H(+)</text>
        <dbReference type="Rhea" id="RHEA:11224"/>
        <dbReference type="ChEBI" id="CHEBI:15378"/>
        <dbReference type="ChEBI" id="CHEBI:30616"/>
        <dbReference type="ChEBI" id="CHEBI:43474"/>
        <dbReference type="ChEBI" id="CHEBI:57416"/>
        <dbReference type="ChEBI" id="CHEBI:57822"/>
        <dbReference type="ChEBI" id="CHEBI:456216"/>
        <dbReference type="EC" id="6.3.2.4"/>
    </reaction>
</comment>
<keyword evidence="17" id="KW-0460">Magnesium</keyword>
<dbReference type="AlphaFoldDB" id="A0A930UHZ2"/>
<evidence type="ECO:0000256" key="8">
    <source>
        <dbReference type="ARBA" id="ARBA00022598"/>
    </source>
</evidence>
<evidence type="ECO:0000256" key="4">
    <source>
        <dbReference type="ARBA" id="ARBA00004752"/>
    </source>
</evidence>
<evidence type="ECO:0000256" key="6">
    <source>
        <dbReference type="ARBA" id="ARBA00012216"/>
    </source>
</evidence>
<dbReference type="Gene3D" id="3.30.1490.20">
    <property type="entry name" value="ATP-grasp fold, A domain"/>
    <property type="match status" value="1"/>
</dbReference>
<sequence>MTASAHGRVVLLEGGVSPEREVSLQSGANLAPALAEICAELVRFDPQDRSLQELAALKPDCVFNILHGGPGENGEISAALAALGLRATGSGARASMLAMDKRLSKLVWEDEGLGTPQWLVATDATDATLDSIQLDLGDAVFIKPNSGGSSISAGPARGRQEIAARLAAALADDPEAMVEQLIEGVEVTYGIVGDRVLPGIRIEVPQGFYDYEAKYVSDDTRFICPPELPGDLDARARAAAQRAYASLGCRGWGRVDLIVSGQDIQLLEVNTVPGMTSHSLVPLAARKDGMELPALLAAILKEAA</sequence>
<comment type="pathway">
    <text evidence="4 15">Cell wall biogenesis; peptidoglycan biosynthesis.</text>
</comment>
<dbReference type="InterPro" id="IPR016185">
    <property type="entry name" value="PreATP-grasp_dom_sf"/>
</dbReference>
<keyword evidence="8 15" id="KW-0436">Ligase</keyword>
<evidence type="ECO:0000256" key="3">
    <source>
        <dbReference type="ARBA" id="ARBA00004496"/>
    </source>
</evidence>
<evidence type="ECO:0000256" key="14">
    <source>
        <dbReference type="ARBA" id="ARBA00047614"/>
    </source>
</evidence>
<dbReference type="Gene3D" id="3.30.470.20">
    <property type="entry name" value="ATP-grasp fold, B domain"/>
    <property type="match status" value="1"/>
</dbReference>
<dbReference type="PANTHER" id="PTHR23132:SF23">
    <property type="entry name" value="D-ALANINE--D-ALANINE LIGASE B"/>
    <property type="match status" value="1"/>
</dbReference>
<evidence type="ECO:0000256" key="17">
    <source>
        <dbReference type="PIRSR" id="PIRSR039102-3"/>
    </source>
</evidence>
<dbReference type="PROSITE" id="PS50975">
    <property type="entry name" value="ATP_GRASP"/>
    <property type="match status" value="1"/>
</dbReference>
<dbReference type="SUPFAM" id="SSF52440">
    <property type="entry name" value="PreATP-grasp domain"/>
    <property type="match status" value="1"/>
</dbReference>
<feature type="active site" evidence="16">
    <location>
        <position position="279"/>
    </location>
</feature>
<evidence type="ECO:0000256" key="9">
    <source>
        <dbReference type="ARBA" id="ARBA00022741"/>
    </source>
</evidence>
<dbReference type="Pfam" id="PF07478">
    <property type="entry name" value="Dala_Dala_lig_C"/>
    <property type="match status" value="1"/>
</dbReference>
<evidence type="ECO:0000259" key="19">
    <source>
        <dbReference type="PROSITE" id="PS50975"/>
    </source>
</evidence>
<dbReference type="PROSITE" id="PS00843">
    <property type="entry name" value="DALA_DALA_LIGASE_1"/>
    <property type="match status" value="1"/>
</dbReference>
<dbReference type="GO" id="GO:0005829">
    <property type="term" value="C:cytosol"/>
    <property type="evidence" value="ECO:0007669"/>
    <property type="project" value="TreeGrafter"/>
</dbReference>
<dbReference type="InterPro" id="IPR011095">
    <property type="entry name" value="Dala_Dala_lig_C"/>
</dbReference>
<comment type="similarity">
    <text evidence="5 15">Belongs to the D-alanine--D-alanine ligase family.</text>
</comment>
<evidence type="ECO:0000256" key="11">
    <source>
        <dbReference type="ARBA" id="ARBA00022960"/>
    </source>
</evidence>
<evidence type="ECO:0000256" key="13">
    <source>
        <dbReference type="ARBA" id="ARBA00023316"/>
    </source>
</evidence>
<evidence type="ECO:0000256" key="18">
    <source>
        <dbReference type="PROSITE-ProRule" id="PRU00409"/>
    </source>
</evidence>
<name>A0A930UHZ2_9GAMM</name>
<keyword evidence="9 18" id="KW-0547">Nucleotide-binding</keyword>
<keyword evidence="13 15" id="KW-0961">Cell wall biogenesis/degradation</keyword>
<dbReference type="EC" id="6.3.2.4" evidence="6 15"/>
<keyword evidence="10 18" id="KW-0067">ATP-binding</keyword>
<accession>A0A930UHZ2</accession>
<evidence type="ECO:0000256" key="7">
    <source>
        <dbReference type="ARBA" id="ARBA00022490"/>
    </source>
</evidence>
<evidence type="ECO:0000256" key="2">
    <source>
        <dbReference type="ARBA" id="ARBA00003921"/>
    </source>
</evidence>
<keyword evidence="12 15" id="KW-0573">Peptidoglycan synthesis</keyword>
<evidence type="ECO:0000256" key="10">
    <source>
        <dbReference type="ARBA" id="ARBA00022840"/>
    </source>
</evidence>
<feature type="binding site" evidence="17">
    <location>
        <position position="256"/>
    </location>
    <ligand>
        <name>Mg(2+)</name>
        <dbReference type="ChEBI" id="CHEBI:18420"/>
        <label>1</label>
    </ligand>
</feature>
<feature type="binding site" evidence="17">
    <location>
        <position position="268"/>
    </location>
    <ligand>
        <name>Mg(2+)</name>
        <dbReference type="ChEBI" id="CHEBI:18420"/>
        <label>1</label>
    </ligand>
</feature>
<comment type="subcellular location">
    <subcellularLocation>
        <location evidence="3 15">Cytoplasm</location>
    </subcellularLocation>
</comment>
<dbReference type="PIRSF" id="PIRSF039102">
    <property type="entry name" value="Ddl/VanB"/>
    <property type="match status" value="1"/>
</dbReference>
<comment type="function">
    <text evidence="2 15">Cell wall formation.</text>
</comment>
<dbReference type="EMBL" id="JADHEI010000033">
    <property type="protein sequence ID" value="MBF2735242.1"/>
    <property type="molecule type" value="Genomic_DNA"/>
</dbReference>
<organism evidence="20 21">
    <name type="scientific">Candidatus Amphirhobacter heronislandensis</name>
    <dbReference type="NCBI Taxonomy" id="1732024"/>
    <lineage>
        <taxon>Bacteria</taxon>
        <taxon>Pseudomonadati</taxon>
        <taxon>Pseudomonadota</taxon>
        <taxon>Gammaproteobacteria</taxon>
        <taxon>Candidatus Tethybacterales</taxon>
        <taxon>Candidatus Tethybacteraceae</taxon>
        <taxon>Candidatus Amphirhobacter</taxon>
    </lineage>
</organism>
<dbReference type="GO" id="GO:0008360">
    <property type="term" value="P:regulation of cell shape"/>
    <property type="evidence" value="ECO:0007669"/>
    <property type="project" value="UniProtKB-KW"/>
</dbReference>
<comment type="cofactor">
    <cofactor evidence="17">
        <name>Mg(2+)</name>
        <dbReference type="ChEBI" id="CHEBI:18420"/>
    </cofactor>
    <cofactor evidence="17">
        <name>Mn(2+)</name>
        <dbReference type="ChEBI" id="CHEBI:29035"/>
    </cofactor>
    <text evidence="17">Binds 2 magnesium or manganese ions per subunit.</text>
</comment>
<evidence type="ECO:0000313" key="21">
    <source>
        <dbReference type="Proteomes" id="UP000604381"/>
    </source>
</evidence>
<feature type="binding site" evidence="17">
    <location>
        <position position="268"/>
    </location>
    <ligand>
        <name>Mg(2+)</name>
        <dbReference type="ChEBI" id="CHEBI:18420"/>
        <label>2</label>
    </ligand>
</feature>
<keyword evidence="17" id="KW-0479">Metal-binding</keyword>
<dbReference type="InterPro" id="IPR013815">
    <property type="entry name" value="ATP_grasp_subdomain_1"/>
</dbReference>
<evidence type="ECO:0000256" key="15">
    <source>
        <dbReference type="HAMAP-Rule" id="MF_00047"/>
    </source>
</evidence>
<dbReference type="HAMAP" id="MF_00047">
    <property type="entry name" value="Dala_Dala_lig"/>
    <property type="match status" value="1"/>
</dbReference>
<comment type="cofactor">
    <cofactor evidence="1">
        <name>Mn(2+)</name>
        <dbReference type="ChEBI" id="CHEBI:29035"/>
    </cofactor>
</comment>
<feature type="active site" evidence="16">
    <location>
        <position position="149"/>
    </location>
</feature>
<feature type="active site" evidence="16">
    <location>
        <position position="19"/>
    </location>
</feature>
<dbReference type="GO" id="GO:0005524">
    <property type="term" value="F:ATP binding"/>
    <property type="evidence" value="ECO:0007669"/>
    <property type="project" value="UniProtKB-UniRule"/>
</dbReference>
<dbReference type="Gene3D" id="3.40.50.20">
    <property type="match status" value="1"/>
</dbReference>
<dbReference type="GO" id="GO:0008716">
    <property type="term" value="F:D-alanine-D-alanine ligase activity"/>
    <property type="evidence" value="ECO:0007669"/>
    <property type="project" value="UniProtKB-UniRule"/>
</dbReference>
<comment type="caution">
    <text evidence="20">The sequence shown here is derived from an EMBL/GenBank/DDBJ whole genome shotgun (WGS) entry which is preliminary data.</text>
</comment>
<dbReference type="Proteomes" id="UP000604381">
    <property type="component" value="Unassembled WGS sequence"/>
</dbReference>
<dbReference type="PROSITE" id="PS00844">
    <property type="entry name" value="DALA_DALA_LIGASE_2"/>
    <property type="match status" value="1"/>
</dbReference>
<keyword evidence="11 15" id="KW-0133">Cell shape</keyword>
<proteinExistence type="inferred from homology"/>
<evidence type="ECO:0000256" key="5">
    <source>
        <dbReference type="ARBA" id="ARBA00010871"/>
    </source>
</evidence>